<reference evidence="1 2" key="1">
    <citation type="journal article" date="2009" name="Nat. Genet.">
        <title>The genome of the cucumber, Cucumis sativus L.</title>
        <authorList>
            <person name="Huang S."/>
            <person name="Li R."/>
            <person name="Zhang Z."/>
            <person name="Li L."/>
            <person name="Gu X."/>
            <person name="Fan W."/>
            <person name="Lucas W.J."/>
            <person name="Wang X."/>
            <person name="Xie B."/>
            <person name="Ni P."/>
            <person name="Ren Y."/>
            <person name="Zhu H."/>
            <person name="Li J."/>
            <person name="Lin K."/>
            <person name="Jin W."/>
            <person name="Fei Z."/>
            <person name="Li G."/>
            <person name="Staub J."/>
            <person name="Kilian A."/>
            <person name="van der Vossen E.A."/>
            <person name="Wu Y."/>
            <person name="Guo J."/>
            <person name="He J."/>
            <person name="Jia Z."/>
            <person name="Ren Y."/>
            <person name="Tian G."/>
            <person name="Lu Y."/>
            <person name="Ruan J."/>
            <person name="Qian W."/>
            <person name="Wang M."/>
            <person name="Huang Q."/>
            <person name="Li B."/>
            <person name="Xuan Z."/>
            <person name="Cao J."/>
            <person name="Asan"/>
            <person name="Wu Z."/>
            <person name="Zhang J."/>
            <person name="Cai Q."/>
            <person name="Bai Y."/>
            <person name="Zhao B."/>
            <person name="Han Y."/>
            <person name="Li Y."/>
            <person name="Li X."/>
            <person name="Wang S."/>
            <person name="Shi Q."/>
            <person name="Liu S."/>
            <person name="Cho W.K."/>
            <person name="Kim J.Y."/>
            <person name="Xu Y."/>
            <person name="Heller-Uszynska K."/>
            <person name="Miao H."/>
            <person name="Cheng Z."/>
            <person name="Zhang S."/>
            <person name="Wu J."/>
            <person name="Yang Y."/>
            <person name="Kang H."/>
            <person name="Li M."/>
            <person name="Liang H."/>
            <person name="Ren X."/>
            <person name="Shi Z."/>
            <person name="Wen M."/>
            <person name="Jian M."/>
            <person name="Yang H."/>
            <person name="Zhang G."/>
            <person name="Yang Z."/>
            <person name="Chen R."/>
            <person name="Liu S."/>
            <person name="Li J."/>
            <person name="Ma L."/>
            <person name="Liu H."/>
            <person name="Zhou Y."/>
            <person name="Zhao J."/>
            <person name="Fang X."/>
            <person name="Li G."/>
            <person name="Fang L."/>
            <person name="Li Y."/>
            <person name="Liu D."/>
            <person name="Zheng H."/>
            <person name="Zhang Y."/>
            <person name="Qin N."/>
            <person name="Li Z."/>
            <person name="Yang G."/>
            <person name="Yang S."/>
            <person name="Bolund L."/>
            <person name="Kristiansen K."/>
            <person name="Zheng H."/>
            <person name="Li S."/>
            <person name="Zhang X."/>
            <person name="Yang H."/>
            <person name="Wang J."/>
            <person name="Sun R."/>
            <person name="Zhang B."/>
            <person name="Jiang S."/>
            <person name="Wang J."/>
            <person name="Du Y."/>
            <person name="Li S."/>
        </authorList>
    </citation>
    <scope>NUCLEOTIDE SEQUENCE [LARGE SCALE GENOMIC DNA]</scope>
    <source>
        <strain evidence="2">cv. 9930</strain>
    </source>
</reference>
<sequence>MMRKGVPVGLLRKLCRETHMALFVGSLDARHWSSLFNHITLSWFRIRDGDDVLGLGELSDSLLCKLANEIQCVCVRVFRFFSYEVAHLLVMA</sequence>
<keyword evidence="2" id="KW-1185">Reference proteome</keyword>
<gene>
    <name evidence="1" type="ORF">Csa_6G487790</name>
</gene>
<reference evidence="1 2" key="4">
    <citation type="journal article" date="2011" name="BMC Genomics">
        <title>RNA-Seq improves annotation of protein-coding genes in the cucumber genome.</title>
        <authorList>
            <person name="Li Z."/>
            <person name="Zhang Z."/>
            <person name="Yan P."/>
            <person name="Huang S."/>
            <person name="Fei Z."/>
            <person name="Lin K."/>
        </authorList>
    </citation>
    <scope>NUCLEOTIDE SEQUENCE [LARGE SCALE GENOMIC DNA]</scope>
    <source>
        <strain evidence="2">cv. 9930</strain>
    </source>
</reference>
<evidence type="ECO:0000313" key="2">
    <source>
        <dbReference type="Proteomes" id="UP000029981"/>
    </source>
</evidence>
<proteinExistence type="predicted"/>
<protein>
    <submittedName>
        <fullName evidence="1">Uncharacterized protein</fullName>
    </submittedName>
</protein>
<dbReference type="Proteomes" id="UP000029981">
    <property type="component" value="Chromosome 6"/>
</dbReference>
<organism evidence="1 2">
    <name type="scientific">Cucumis sativus</name>
    <name type="common">Cucumber</name>
    <dbReference type="NCBI Taxonomy" id="3659"/>
    <lineage>
        <taxon>Eukaryota</taxon>
        <taxon>Viridiplantae</taxon>
        <taxon>Streptophyta</taxon>
        <taxon>Embryophyta</taxon>
        <taxon>Tracheophyta</taxon>
        <taxon>Spermatophyta</taxon>
        <taxon>Magnoliopsida</taxon>
        <taxon>eudicotyledons</taxon>
        <taxon>Gunneridae</taxon>
        <taxon>Pentapetalae</taxon>
        <taxon>rosids</taxon>
        <taxon>fabids</taxon>
        <taxon>Cucurbitales</taxon>
        <taxon>Cucurbitaceae</taxon>
        <taxon>Benincaseae</taxon>
        <taxon>Cucumis</taxon>
    </lineage>
</organism>
<dbReference type="Gramene" id="KGN48458">
    <property type="protein sequence ID" value="KGN48458"/>
    <property type="gene ID" value="Csa_6G487790"/>
</dbReference>
<evidence type="ECO:0000313" key="1">
    <source>
        <dbReference type="EMBL" id="KGN48458.1"/>
    </source>
</evidence>
<name>A0A0A0KG12_CUCSA</name>
<dbReference type="AlphaFoldDB" id="A0A0A0KG12"/>
<reference evidence="1 2" key="3">
    <citation type="journal article" date="2010" name="BMC Genomics">
        <title>Transcriptome sequencing and comparative analysis of cucumber flowers with different sex types.</title>
        <authorList>
            <person name="Guo S."/>
            <person name="Zheng Y."/>
            <person name="Joung J.G."/>
            <person name="Liu S."/>
            <person name="Zhang Z."/>
            <person name="Crasta O.R."/>
            <person name="Sobral B.W."/>
            <person name="Xu Y."/>
            <person name="Huang S."/>
            <person name="Fei Z."/>
        </authorList>
    </citation>
    <scope>NUCLEOTIDE SEQUENCE [LARGE SCALE GENOMIC DNA]</scope>
    <source>
        <strain evidence="2">cv. 9930</strain>
    </source>
</reference>
<dbReference type="EMBL" id="CM002927">
    <property type="protein sequence ID" value="KGN48458.1"/>
    <property type="molecule type" value="Genomic_DNA"/>
</dbReference>
<reference evidence="1 2" key="2">
    <citation type="journal article" date="2009" name="PLoS ONE">
        <title>An integrated genetic and cytogenetic map of the cucumber genome.</title>
        <authorList>
            <person name="Ren Y."/>
            <person name="Zhang Z."/>
            <person name="Liu J."/>
            <person name="Staub J.E."/>
            <person name="Han Y."/>
            <person name="Cheng Z."/>
            <person name="Li X."/>
            <person name="Lu J."/>
            <person name="Miao H."/>
            <person name="Kang H."/>
            <person name="Xie B."/>
            <person name="Gu X."/>
            <person name="Wang X."/>
            <person name="Du Y."/>
            <person name="Jin W."/>
            <person name="Huang S."/>
        </authorList>
    </citation>
    <scope>NUCLEOTIDE SEQUENCE [LARGE SCALE GENOMIC DNA]</scope>
    <source>
        <strain evidence="2">cv. 9930</strain>
    </source>
</reference>
<accession>A0A0A0KG12</accession>